<dbReference type="WBParaSite" id="jg3342">
    <property type="protein sequence ID" value="jg3342"/>
    <property type="gene ID" value="jg3342"/>
</dbReference>
<proteinExistence type="predicted"/>
<dbReference type="AlphaFoldDB" id="A0A915E829"/>
<protein>
    <submittedName>
        <fullName evidence="2">Transposase IS204/IS1001/IS1096/IS1165 DDE domain-containing protein</fullName>
    </submittedName>
</protein>
<keyword evidence="1" id="KW-1185">Reference proteome</keyword>
<evidence type="ECO:0000313" key="1">
    <source>
        <dbReference type="Proteomes" id="UP000887574"/>
    </source>
</evidence>
<evidence type="ECO:0000313" key="2">
    <source>
        <dbReference type="WBParaSite" id="jg3342"/>
    </source>
</evidence>
<accession>A0A915E829</accession>
<dbReference type="Proteomes" id="UP000887574">
    <property type="component" value="Unplaced"/>
</dbReference>
<organism evidence="1 2">
    <name type="scientific">Ditylenchus dipsaci</name>
    <dbReference type="NCBI Taxonomy" id="166011"/>
    <lineage>
        <taxon>Eukaryota</taxon>
        <taxon>Metazoa</taxon>
        <taxon>Ecdysozoa</taxon>
        <taxon>Nematoda</taxon>
        <taxon>Chromadorea</taxon>
        <taxon>Rhabditida</taxon>
        <taxon>Tylenchina</taxon>
        <taxon>Tylenchomorpha</taxon>
        <taxon>Sphaerularioidea</taxon>
        <taxon>Anguinidae</taxon>
        <taxon>Anguininae</taxon>
        <taxon>Ditylenchus</taxon>
    </lineage>
</organism>
<name>A0A915E829_9BILA</name>
<sequence>MHQSRRMRVQSQGSHYHGDRMIVKINGPHSHHKSSTEASVRAIKNEIKDSAVNTLEVRLLLVLIGVEESVQAKLDKSASRLAVQRKRRNATNQIAAEIGMGSIFPEAAKNYTFAKTIRSFFCWGMNLMKLEIGSINRRGNMVVPMFAHSLWNVYDRTLNGNHRTNNYAEAANHRIQME</sequence>
<reference evidence="2" key="1">
    <citation type="submission" date="2022-11" db="UniProtKB">
        <authorList>
            <consortium name="WormBaseParasite"/>
        </authorList>
    </citation>
    <scope>IDENTIFICATION</scope>
</reference>